<dbReference type="EMBL" id="CAJNYT010000154">
    <property type="protein sequence ID" value="CAF3335238.1"/>
    <property type="molecule type" value="Genomic_DNA"/>
</dbReference>
<sequence>MICSSLLKLIPLESPNSSKVHSRIAPILISRDVTIPIQYWDIGIGIGWYWWALVLVGIGIGGYWYWSVLVLVGIGIGRYWYWYWYWYWWVLVSPAG</sequence>
<evidence type="ECO:0000313" key="2">
    <source>
        <dbReference type="EMBL" id="CAF3335238.1"/>
    </source>
</evidence>
<dbReference type="AlphaFoldDB" id="A0A821LWF6"/>
<keyword evidence="1" id="KW-0812">Transmembrane</keyword>
<dbReference type="EMBL" id="CAJOBR010003915">
    <property type="protein sequence ID" value="CAF4757606.1"/>
    <property type="molecule type" value="Genomic_DNA"/>
</dbReference>
<protein>
    <submittedName>
        <fullName evidence="3">Uncharacterized protein</fullName>
    </submittedName>
</protein>
<evidence type="ECO:0000313" key="3">
    <source>
        <dbReference type="EMBL" id="CAF4757606.1"/>
    </source>
</evidence>
<dbReference type="Proteomes" id="UP000663848">
    <property type="component" value="Unassembled WGS sequence"/>
</dbReference>
<evidence type="ECO:0000256" key="1">
    <source>
        <dbReference type="SAM" id="Phobius"/>
    </source>
</evidence>
<comment type="caution">
    <text evidence="3">The sequence shown here is derived from an EMBL/GenBank/DDBJ whole genome shotgun (WGS) entry which is preliminary data.</text>
</comment>
<keyword evidence="1" id="KW-0472">Membrane</keyword>
<organism evidence="3 4">
    <name type="scientific">Rotaria socialis</name>
    <dbReference type="NCBI Taxonomy" id="392032"/>
    <lineage>
        <taxon>Eukaryota</taxon>
        <taxon>Metazoa</taxon>
        <taxon>Spiralia</taxon>
        <taxon>Gnathifera</taxon>
        <taxon>Rotifera</taxon>
        <taxon>Eurotatoria</taxon>
        <taxon>Bdelloidea</taxon>
        <taxon>Philodinida</taxon>
        <taxon>Philodinidae</taxon>
        <taxon>Rotaria</taxon>
    </lineage>
</organism>
<proteinExistence type="predicted"/>
<dbReference type="Proteomes" id="UP000663872">
    <property type="component" value="Unassembled WGS sequence"/>
</dbReference>
<evidence type="ECO:0000313" key="4">
    <source>
        <dbReference type="Proteomes" id="UP000663848"/>
    </source>
</evidence>
<feature type="transmembrane region" description="Helical" evidence="1">
    <location>
        <begin position="63"/>
        <end position="81"/>
    </location>
</feature>
<keyword evidence="1" id="KW-1133">Transmembrane helix</keyword>
<feature type="transmembrane region" description="Helical" evidence="1">
    <location>
        <begin position="37"/>
        <end position="56"/>
    </location>
</feature>
<accession>A0A821LWF6</accession>
<name>A0A821LWF6_9BILA</name>
<reference evidence="3" key="1">
    <citation type="submission" date="2021-02" db="EMBL/GenBank/DDBJ databases">
        <authorList>
            <person name="Nowell W R."/>
        </authorList>
    </citation>
    <scope>NUCLEOTIDE SEQUENCE</scope>
</reference>
<gene>
    <name evidence="2" type="ORF">GRG538_LOCUS4091</name>
    <name evidence="3" type="ORF">QYT958_LOCUS21422</name>
</gene>